<proteinExistence type="predicted"/>
<sequence>MDPIAASLWSSFRRVPPVAIPAMLDCILASTAASPSSLFSDLLNEFPNLTKGIVQKSETMESEWHNCVVSYVAALSHFLKKSGAHHMHMFIWKMLIPLLKLVHTSNLALFNEAARLFLDVVTETNSWEVLEAAMVPLLLRSIGLSMGMFQSEDLAIYKWSENSTFKGSIDKKVSPTSFDDSHDTLVDKYTCGDFLESHSYDLPFSMSCHILTLTLDAALLNKDEGVFPASTLASGSPAKQFAGNMLWDLSNLTLHMLSQSSVHRSSAIRFLLPFIFKAFAHDSTFKVAVPGMNQVLTRKNYFMKIWKSCKLLFSLGSLERRDAYDILSLYLSFSLPTEQYEDSTVGGRAETFDLRADEDFWTEIKRGLLDKESLVRKQSLHILKTTLNLSKDRKCNSHIAEEVSDEKGSDPHMISKRRRWAQEEAKSLGVGRVCNQIESSFTGQHRWEAFVFLYEMLEEYGTHLVEAAWNHQIMLWLRSSIPLESSVPSVIEEQYYNRMATAEQIFEWLAVLWERGFCHDNPQVRCLIMQSFLAIEWENYGCCAKLVPKDFILGPLIRGLNDPVHHKEFGVKEIYSSWIIDAAARFMCKYASYMERRQHISFLVDLSSVPKTHSFGRAGLMCLVECIASAACGTRKHNNHEVEQLIDANTDLIVVESAPNSWKNDRADLLDVLRFVVECSKRHFNPKYRHQVCEKILAAVDSVMIATDVPLEILLHFISSVPPEYTNYRGSLRHVVQKWLRGPNLQLLKAIQKFPGNFISCQHPLDSPFTFDDEQLDAWGSEAKRWARILFLVVEDEEHFDPILKILTTVSPFMQFIEDHSGDVCKKKNYSEWAPVKFLILVSRLVEEVQIIQERTAKHCLSGGMKGETDFPGRIDNLSFTEESIIIDKFVVVLLSFLEELVTFTKLSCSIFWSGVVTEDMSLPGSIRGKLGGPSQRRLPSSLCTSVLEAISATKTLASSLRCCSKFRTDVVTNSAQTFLWNFCWKIITTPAPKSEVEAEICLAAYEACAYALNDLVSVFSPSSLDLLANNYKSFPSEAEGKALLDAFVTTFIHNINNIIDGGKLTRSRRAVLISWKFVLLFFDVSHVLLEKISDGHFVTFLLKCKRWQEAFQYLRSLEHAGEVSVLPMLRSVRLSMELLNIKRTDLDISCSGGITIEGTQRLVTDSYEYSHVFSVDFMSVSCCNKRRVAPIAALLSSVLHYSVFGDGRMHEFDNGPGPLKWFVEKILEEGTKSPRTIRLAALHLCGLWLAYPNTLKYYIKELKLLTFYGSVAFDEDFEAELAENHDARTEVSMLSRRLDPELTDVFINTELYARVSVAVLFSKLADMAYLTKSTARDEEYLVVIGSGKMFLLELLNSVIHRRKVRAWQMICVLSRFVDLEIVEQRNNLPSVRQYLETFAIYIYLSFPSLVSQQLVPLLRNYDLRPQALSSYVFIAANVILHGKKVTQFGHLDELLPPIVPLLTSHHHTLRGFTQILLYQVLQKLLPGSNSSACDSMSLEQRCFLDLRDYLAHNSDCARLRASMDSYLDSFDPVKSISPAGIFTNRVEELEFECVPPTLMDRVIDFLNDTREDLRSSMAKDAASIKIESILIDEGPKCSEILKSNERQSVIQPQEELLYDFQRKITFSNNDVPDSAPIAFLDKTSYGSLLGM</sequence>
<dbReference type="GO" id="GO:0030488">
    <property type="term" value="P:tRNA methylation"/>
    <property type="evidence" value="ECO:0007669"/>
    <property type="project" value="TreeGrafter"/>
</dbReference>
<evidence type="ECO:0000313" key="2">
    <source>
        <dbReference type="Proteomes" id="UP001289374"/>
    </source>
</evidence>
<dbReference type="InterPro" id="IPR045330">
    <property type="entry name" value="TRM3/TARBP1"/>
</dbReference>
<reference evidence="1" key="1">
    <citation type="submission" date="2020-06" db="EMBL/GenBank/DDBJ databases">
        <authorList>
            <person name="Li T."/>
            <person name="Hu X."/>
            <person name="Zhang T."/>
            <person name="Song X."/>
            <person name="Zhang H."/>
            <person name="Dai N."/>
            <person name="Sheng W."/>
            <person name="Hou X."/>
            <person name="Wei L."/>
        </authorList>
    </citation>
    <scope>NUCLEOTIDE SEQUENCE</scope>
    <source>
        <strain evidence="1">K16</strain>
        <tissue evidence="1">Leaf</tissue>
    </source>
</reference>
<accession>A0AAE2BWP4</accession>
<dbReference type="EMBL" id="JACGWL010000006">
    <property type="protein sequence ID" value="KAK4400458.1"/>
    <property type="molecule type" value="Genomic_DNA"/>
</dbReference>
<comment type="caution">
    <text evidence="1">The sequence shown here is derived from an EMBL/GenBank/DDBJ whole genome shotgun (WGS) entry which is preliminary data.</text>
</comment>
<protein>
    <submittedName>
        <fullName evidence="1">Uncharacterized protein</fullName>
    </submittedName>
</protein>
<name>A0AAE2BWP4_9LAMI</name>
<dbReference type="GO" id="GO:0016423">
    <property type="term" value="F:tRNA (guanine) methyltransferase activity"/>
    <property type="evidence" value="ECO:0007669"/>
    <property type="project" value="TreeGrafter"/>
</dbReference>
<dbReference type="SUPFAM" id="SSF48371">
    <property type="entry name" value="ARM repeat"/>
    <property type="match status" value="2"/>
</dbReference>
<dbReference type="PANTHER" id="PTHR12029">
    <property type="entry name" value="RNA METHYLTRANSFERASE"/>
    <property type="match status" value="1"/>
</dbReference>
<organism evidence="1 2">
    <name type="scientific">Sesamum angolense</name>
    <dbReference type="NCBI Taxonomy" id="2727404"/>
    <lineage>
        <taxon>Eukaryota</taxon>
        <taxon>Viridiplantae</taxon>
        <taxon>Streptophyta</taxon>
        <taxon>Embryophyta</taxon>
        <taxon>Tracheophyta</taxon>
        <taxon>Spermatophyta</taxon>
        <taxon>Magnoliopsida</taxon>
        <taxon>eudicotyledons</taxon>
        <taxon>Gunneridae</taxon>
        <taxon>Pentapetalae</taxon>
        <taxon>asterids</taxon>
        <taxon>lamiids</taxon>
        <taxon>Lamiales</taxon>
        <taxon>Pedaliaceae</taxon>
        <taxon>Sesamum</taxon>
    </lineage>
</organism>
<reference evidence="1" key="2">
    <citation type="journal article" date="2024" name="Plant">
        <title>Genomic evolution and insights into agronomic trait innovations of Sesamum species.</title>
        <authorList>
            <person name="Miao H."/>
            <person name="Wang L."/>
            <person name="Qu L."/>
            <person name="Liu H."/>
            <person name="Sun Y."/>
            <person name="Le M."/>
            <person name="Wang Q."/>
            <person name="Wei S."/>
            <person name="Zheng Y."/>
            <person name="Lin W."/>
            <person name="Duan Y."/>
            <person name="Cao H."/>
            <person name="Xiong S."/>
            <person name="Wang X."/>
            <person name="Wei L."/>
            <person name="Li C."/>
            <person name="Ma Q."/>
            <person name="Ju M."/>
            <person name="Zhao R."/>
            <person name="Li G."/>
            <person name="Mu C."/>
            <person name="Tian Q."/>
            <person name="Mei H."/>
            <person name="Zhang T."/>
            <person name="Gao T."/>
            <person name="Zhang H."/>
        </authorList>
    </citation>
    <scope>NUCLEOTIDE SEQUENCE</scope>
    <source>
        <strain evidence="1">K16</strain>
    </source>
</reference>
<gene>
    <name evidence="1" type="ORF">Sango_1151900</name>
</gene>
<keyword evidence="2" id="KW-1185">Reference proteome</keyword>
<dbReference type="InterPro" id="IPR016024">
    <property type="entry name" value="ARM-type_fold"/>
</dbReference>
<dbReference type="PANTHER" id="PTHR12029:SF11">
    <property type="entry name" value="METHYLTRANSFERASE TARBP1-RELATED"/>
    <property type="match status" value="1"/>
</dbReference>
<dbReference type="Proteomes" id="UP001289374">
    <property type="component" value="Unassembled WGS sequence"/>
</dbReference>
<evidence type="ECO:0000313" key="1">
    <source>
        <dbReference type="EMBL" id="KAK4400458.1"/>
    </source>
</evidence>